<evidence type="ECO:0000313" key="9">
    <source>
        <dbReference type="Proteomes" id="UP000518316"/>
    </source>
</evidence>
<dbReference type="PROSITE" id="PS50110">
    <property type="entry name" value="RESPONSE_REGULATORY"/>
    <property type="match status" value="1"/>
</dbReference>
<proteinExistence type="predicted"/>
<evidence type="ECO:0000313" key="8">
    <source>
        <dbReference type="EMBL" id="MBB1069958.1"/>
    </source>
</evidence>
<reference evidence="8 9" key="1">
    <citation type="submission" date="2020-07" db="EMBL/GenBank/DDBJ databases">
        <title>Description of Limosilactobacillus balticus sp. nov., Limosilactobacillus agrestis sp. nov., Limosilactobacillus albertensis sp. nov., Limosilactobacillus rudii sp. nov., Limosilactobacillus fastidiosus sp. nov., five novel Limosilactobacillus species isolated from the vertebrate gastrointestinal tract, and proposal of 6 subspecies of Limosilactobacillus reuteri adapted to the gastrointestinal tract of specific vertebrate hosts.</title>
        <authorList>
            <person name="Li F."/>
            <person name="Cheng C."/>
            <person name="Zheng J."/>
            <person name="Quevedo R.M."/>
            <person name="Li J."/>
            <person name="Roos S."/>
            <person name="Gaenzle M.G."/>
            <person name="Walter J."/>
        </authorList>
    </citation>
    <scope>NUCLEOTIDE SEQUENCE [LARGE SCALE GENOMIC DNA]</scope>
    <source>
        <strain evidence="8 9">RRLNB_1_1</strain>
    </source>
</reference>
<dbReference type="Gene3D" id="2.40.50.1020">
    <property type="entry name" value="LytTr DNA-binding domain"/>
    <property type="match status" value="1"/>
</dbReference>
<accession>A0A7W3Y8Z2</accession>
<dbReference type="RefSeq" id="WP_182598473.1">
    <property type="nucleotide sequence ID" value="NZ_JACIVC010000061.1"/>
</dbReference>
<dbReference type="SUPFAM" id="SSF52172">
    <property type="entry name" value="CheY-like"/>
    <property type="match status" value="1"/>
</dbReference>
<dbReference type="Pfam" id="PF04397">
    <property type="entry name" value="LytTR"/>
    <property type="match status" value="1"/>
</dbReference>
<dbReference type="InterPro" id="IPR046947">
    <property type="entry name" value="LytR-like"/>
</dbReference>
<comment type="caution">
    <text evidence="8">The sequence shown here is derived from an EMBL/GenBank/DDBJ whole genome shotgun (WGS) entry which is preliminary data.</text>
</comment>
<dbReference type="InterPro" id="IPR011006">
    <property type="entry name" value="CheY-like_superfamily"/>
</dbReference>
<keyword evidence="9" id="KW-1185">Reference proteome</keyword>
<organism evidence="8 9">
    <name type="scientific">Limosilactobacillus albertensis</name>
    <dbReference type="NCBI Taxonomy" id="2759752"/>
    <lineage>
        <taxon>Bacteria</taxon>
        <taxon>Bacillati</taxon>
        <taxon>Bacillota</taxon>
        <taxon>Bacilli</taxon>
        <taxon>Lactobacillales</taxon>
        <taxon>Lactobacillaceae</taxon>
        <taxon>Limosilactobacillus</taxon>
    </lineage>
</organism>
<dbReference type="PANTHER" id="PTHR37299:SF3">
    <property type="entry name" value="STAGE 0 SPORULATION PROTEIN A HOMOLOG"/>
    <property type="match status" value="1"/>
</dbReference>
<comment type="function">
    <text evidence="4">Required for high-level post-exponential phase expression of a series of secreted proteins.</text>
</comment>
<dbReference type="GO" id="GO:0003677">
    <property type="term" value="F:DNA binding"/>
    <property type="evidence" value="ECO:0007669"/>
    <property type="project" value="InterPro"/>
</dbReference>
<sequence>MDYHLLVCDDDQLQAKNIAALLKMSSIILEEDDIHPNVDLIATDAASILDYLESNPDLTNIVAFLDIQLDENKQSQAGLALAQQIQKKNRNAQIIFITTHEELAFLTFQRRINPLDYIVKTTDQRKLQRRLTETLELAIRHLNQFEYIQTHTFKYKIGTRIINVNFNNILYITTTKFPHKLKIVTINGQGEFSGNIKDVEQNYSFFFKASQSALINPQNIESINTKSRIVTFINGDKIKFSRSRTKELNKIYKEKL</sequence>
<evidence type="ECO:0000256" key="1">
    <source>
        <dbReference type="ARBA" id="ARBA00022490"/>
    </source>
</evidence>
<dbReference type="EMBL" id="JACIVC010000061">
    <property type="protein sequence ID" value="MBB1069958.1"/>
    <property type="molecule type" value="Genomic_DNA"/>
</dbReference>
<keyword evidence="2" id="KW-0902">Two-component regulatory system</keyword>
<dbReference type="Pfam" id="PF00072">
    <property type="entry name" value="Response_reg"/>
    <property type="match status" value="1"/>
</dbReference>
<evidence type="ECO:0000256" key="4">
    <source>
        <dbReference type="ARBA" id="ARBA00037164"/>
    </source>
</evidence>
<dbReference type="Proteomes" id="UP000518316">
    <property type="component" value="Unassembled WGS sequence"/>
</dbReference>
<dbReference type="SMART" id="SM00448">
    <property type="entry name" value="REC"/>
    <property type="match status" value="1"/>
</dbReference>
<dbReference type="InterPro" id="IPR007492">
    <property type="entry name" value="LytTR_DNA-bd_dom"/>
</dbReference>
<keyword evidence="3" id="KW-0010">Activator</keyword>
<keyword evidence="5" id="KW-0597">Phosphoprotein</keyword>
<dbReference type="InterPro" id="IPR001789">
    <property type="entry name" value="Sig_transdc_resp-reg_receiver"/>
</dbReference>
<keyword evidence="1" id="KW-0963">Cytoplasm</keyword>
<evidence type="ECO:0000259" key="6">
    <source>
        <dbReference type="PROSITE" id="PS50110"/>
    </source>
</evidence>
<protein>
    <submittedName>
        <fullName evidence="8">Response regulator transcription factor</fullName>
    </submittedName>
</protein>
<feature type="modified residue" description="4-aspartylphosphate" evidence="5">
    <location>
        <position position="66"/>
    </location>
</feature>
<evidence type="ECO:0000256" key="5">
    <source>
        <dbReference type="PROSITE-ProRule" id="PRU00169"/>
    </source>
</evidence>
<dbReference type="Gene3D" id="3.40.50.2300">
    <property type="match status" value="1"/>
</dbReference>
<feature type="domain" description="HTH LytTR-type" evidence="7">
    <location>
        <begin position="153"/>
        <end position="254"/>
    </location>
</feature>
<dbReference type="GO" id="GO:0000156">
    <property type="term" value="F:phosphorelay response regulator activity"/>
    <property type="evidence" value="ECO:0007669"/>
    <property type="project" value="InterPro"/>
</dbReference>
<name>A0A7W3Y8Z2_9LACO</name>
<evidence type="ECO:0000259" key="7">
    <source>
        <dbReference type="PROSITE" id="PS50930"/>
    </source>
</evidence>
<dbReference type="PANTHER" id="PTHR37299">
    <property type="entry name" value="TRANSCRIPTIONAL REGULATOR-RELATED"/>
    <property type="match status" value="1"/>
</dbReference>
<feature type="domain" description="Response regulatory" evidence="6">
    <location>
        <begin position="4"/>
        <end position="135"/>
    </location>
</feature>
<dbReference type="SMART" id="SM00850">
    <property type="entry name" value="LytTR"/>
    <property type="match status" value="1"/>
</dbReference>
<gene>
    <name evidence="8" type="ORF">H5S40_07325</name>
</gene>
<evidence type="ECO:0000256" key="2">
    <source>
        <dbReference type="ARBA" id="ARBA00023012"/>
    </source>
</evidence>
<dbReference type="AlphaFoldDB" id="A0A7W3Y8Z2"/>
<evidence type="ECO:0000256" key="3">
    <source>
        <dbReference type="ARBA" id="ARBA00023159"/>
    </source>
</evidence>
<dbReference type="PROSITE" id="PS50930">
    <property type="entry name" value="HTH_LYTTR"/>
    <property type="match status" value="1"/>
</dbReference>